<accession>A0A383V725</accession>
<feature type="region of interest" description="Disordered" evidence="1">
    <location>
        <begin position="467"/>
        <end position="508"/>
    </location>
</feature>
<feature type="compositionally biased region" description="Low complexity" evidence="1">
    <location>
        <begin position="303"/>
        <end position="327"/>
    </location>
</feature>
<reference evidence="3 4" key="1">
    <citation type="submission" date="2016-10" db="EMBL/GenBank/DDBJ databases">
        <authorList>
            <person name="Cai Z."/>
        </authorList>
    </citation>
    <scope>NUCLEOTIDE SEQUENCE [LARGE SCALE GENOMIC DNA]</scope>
</reference>
<feature type="compositionally biased region" description="Polar residues" evidence="1">
    <location>
        <begin position="483"/>
        <end position="492"/>
    </location>
</feature>
<dbReference type="InterPro" id="IPR036047">
    <property type="entry name" value="F-box-like_dom_sf"/>
</dbReference>
<dbReference type="AlphaFoldDB" id="A0A383V725"/>
<feature type="region of interest" description="Disordered" evidence="1">
    <location>
        <begin position="299"/>
        <end position="327"/>
    </location>
</feature>
<feature type="region of interest" description="Disordered" evidence="1">
    <location>
        <begin position="206"/>
        <end position="234"/>
    </location>
</feature>
<name>A0A383V725_TETOB</name>
<evidence type="ECO:0000313" key="3">
    <source>
        <dbReference type="EMBL" id="SZX60951.1"/>
    </source>
</evidence>
<gene>
    <name evidence="3" type="ORF">BQ4739_LOCUS1490</name>
</gene>
<proteinExistence type="predicted"/>
<keyword evidence="4" id="KW-1185">Reference proteome</keyword>
<dbReference type="EMBL" id="FNXT01000115">
    <property type="protein sequence ID" value="SZX60951.1"/>
    <property type="molecule type" value="Genomic_DNA"/>
</dbReference>
<dbReference type="SUPFAM" id="SSF81383">
    <property type="entry name" value="F-box domain"/>
    <property type="match status" value="1"/>
</dbReference>
<dbReference type="Pfam" id="PF13369">
    <property type="entry name" value="Transglut_core2"/>
    <property type="match status" value="1"/>
</dbReference>
<organism evidence="3 4">
    <name type="scientific">Tetradesmus obliquus</name>
    <name type="common">Green alga</name>
    <name type="synonym">Acutodesmus obliquus</name>
    <dbReference type="NCBI Taxonomy" id="3088"/>
    <lineage>
        <taxon>Eukaryota</taxon>
        <taxon>Viridiplantae</taxon>
        <taxon>Chlorophyta</taxon>
        <taxon>core chlorophytes</taxon>
        <taxon>Chlorophyceae</taxon>
        <taxon>CS clade</taxon>
        <taxon>Sphaeropleales</taxon>
        <taxon>Scenedesmaceae</taxon>
        <taxon>Tetradesmus</taxon>
    </lineage>
</organism>
<feature type="region of interest" description="Disordered" evidence="1">
    <location>
        <begin position="67"/>
        <end position="88"/>
    </location>
</feature>
<feature type="domain" description="Protein SirB1 N-terminal" evidence="2">
    <location>
        <begin position="396"/>
        <end position="455"/>
    </location>
</feature>
<evidence type="ECO:0000313" key="4">
    <source>
        <dbReference type="Proteomes" id="UP000256970"/>
    </source>
</evidence>
<dbReference type="InterPro" id="IPR032698">
    <property type="entry name" value="SirB1_N"/>
</dbReference>
<dbReference type="PANTHER" id="PTHR31350">
    <property type="entry name" value="SI:DKEY-261L7.2"/>
    <property type="match status" value="1"/>
</dbReference>
<feature type="compositionally biased region" description="Gly residues" evidence="1">
    <location>
        <begin position="498"/>
        <end position="508"/>
    </location>
</feature>
<dbReference type="Proteomes" id="UP000256970">
    <property type="component" value="Unassembled WGS sequence"/>
</dbReference>
<feature type="compositionally biased region" description="Low complexity" evidence="1">
    <location>
        <begin position="220"/>
        <end position="234"/>
    </location>
</feature>
<evidence type="ECO:0000259" key="2">
    <source>
        <dbReference type="Pfam" id="PF13369"/>
    </source>
</evidence>
<protein>
    <recommendedName>
        <fullName evidence="2">Protein SirB1 N-terminal domain-containing protein</fullName>
    </recommendedName>
</protein>
<evidence type="ECO:0000256" key="1">
    <source>
        <dbReference type="SAM" id="MobiDB-lite"/>
    </source>
</evidence>
<sequence>MTQVGSEQGDGEELRRSFEDLPADFIHVLYSTLPLRDLVAASCICTQWLRCSKRVWESRVKARWMHGNNQLPPSSSSSSSSSRLSGPQGWKKLYRQRHERDAAVFKLLQDAAWPVKQEAAFAALMDMGDDAIDALAAAAHSSCASSMFLGVTFHAHVALHYVVGELSAVRLRQLLQCCLANAGPGSSSQAAAAAAAAAESAADPVPAAAGTAEGGGSGGDSSSEGQASAAASSRSEVEASLEGALLLAQALHPLSDVSAVRRLVAQLGQELARRMQQAHVLPGSRQAVDMLNKLMFGPPAPAPASDAPAAATAAASSSTPGPAATPAAAAAAGSSADAAAAAARAAALRAFDPRPAAYHDDDADDGLRFRWWRRNEELDGPDLSKLAVPQGSSGGMGLQGNSSSYYATSNSCLDSVLASRTGLPITLALLHAAVGEAAGLTVQLVGMPGHVINRALIKARGSQGLTSAGVNPSHAAGDAEAANNGSVNEQQQADAVRGGSGAGDAGAGEGEVDGSWMYIDVFNGGTELSEDDLRMLALRHNFPVDALQQLLQPMDAAATLRRMTLNLVNSVRMGCAAHVGRVDMQKPPLHTLQLRSISVALLSLQLAAAFGSSIPARDAFDMGVQLSHLIGLGQSAVGPPGGVLLMRKMAEVLPPALISWRVRIEAAIQGEVEAKERQQQQRQQQARLHSQHPSVIHRVGDTLHSWECADNGYLGTVLSWQAVPNGTPRRQVAALPPAAPQSELSKLSEIFKLSEISEELPKDWRDLPPTDTDEDVKYKILYDDGTIQDLDQPYDFKLRTYEKLLQHEAQQRPLYIAREEACAAQWKWQWQHLQSCWFEPGFVSGLRGGVQGSRQVERQLLLAGWPDNHLSHGQHFEAWMAPEASVRRASQGGDGWFWLNASLRMEFPEG</sequence>
<dbReference type="PANTHER" id="PTHR31350:SF21">
    <property type="entry name" value="F-BOX ONLY PROTEIN 21"/>
    <property type="match status" value="1"/>
</dbReference>